<protein>
    <submittedName>
        <fullName evidence="1">Polyketide cyclase / dehydrase and lipid transport</fullName>
    </submittedName>
</protein>
<gene>
    <name evidence="1" type="ORF">I601_0493</name>
</gene>
<dbReference type="SUPFAM" id="SSF55961">
    <property type="entry name" value="Bet v1-like"/>
    <property type="match status" value="1"/>
</dbReference>
<dbReference type="InterPro" id="IPR019587">
    <property type="entry name" value="Polyketide_cyclase/dehydratase"/>
</dbReference>
<dbReference type="PATRIC" id="fig|1300347.3.peg.495"/>
<sequence>MEFEHTETATTSASPAHVWTLWSDITTWATWDPAVDRVVLDGPFRLGTTGTMVLAGGIEADFTLVAVSPDARYCDELRLGELLIRIDHLVEATEHGARLTVVTSIEGPGADDIGPMVVAQAPEALSLLVAQAEALATQEDPRVSG</sequence>
<dbReference type="Pfam" id="PF10604">
    <property type="entry name" value="Polyketide_cyc2"/>
    <property type="match status" value="1"/>
</dbReference>
<dbReference type="InterPro" id="IPR023393">
    <property type="entry name" value="START-like_dom_sf"/>
</dbReference>
<evidence type="ECO:0000313" key="1">
    <source>
        <dbReference type="EMBL" id="ANH36945.1"/>
    </source>
</evidence>
<dbReference type="EMBL" id="CP015079">
    <property type="protein sequence ID" value="ANH36945.1"/>
    <property type="molecule type" value="Genomic_DNA"/>
</dbReference>
<dbReference type="STRING" id="1300347.I601_0493"/>
<proteinExistence type="predicted"/>
<name>A0A1A9GHJ6_9ACTN</name>
<dbReference type="OrthoDB" id="9810827at2"/>
<dbReference type="AlphaFoldDB" id="A0A1A9GHJ6"/>
<reference evidence="1 2" key="1">
    <citation type="submission" date="2016-03" db="EMBL/GenBank/DDBJ databases">
        <title>Complete genome sequence of a soil Actinobacterium, Nocardioides dokdonensis FR1436.</title>
        <authorList>
            <person name="Kwon S.-K."/>
            <person name="Kim K."/>
            <person name="Kim J.F."/>
        </authorList>
    </citation>
    <scope>NUCLEOTIDE SEQUENCE [LARGE SCALE GENOMIC DNA]</scope>
    <source>
        <strain evidence="1 2">FR1436</strain>
    </source>
</reference>
<evidence type="ECO:0000313" key="2">
    <source>
        <dbReference type="Proteomes" id="UP000077868"/>
    </source>
</evidence>
<dbReference type="Proteomes" id="UP000077868">
    <property type="component" value="Chromosome"/>
</dbReference>
<keyword evidence="2" id="KW-1185">Reference proteome</keyword>
<dbReference type="KEGG" id="ndk:I601_0493"/>
<dbReference type="Gene3D" id="3.30.530.20">
    <property type="match status" value="1"/>
</dbReference>
<organism evidence="1 2">
    <name type="scientific">Nocardioides dokdonensis FR1436</name>
    <dbReference type="NCBI Taxonomy" id="1300347"/>
    <lineage>
        <taxon>Bacteria</taxon>
        <taxon>Bacillati</taxon>
        <taxon>Actinomycetota</taxon>
        <taxon>Actinomycetes</taxon>
        <taxon>Propionibacteriales</taxon>
        <taxon>Nocardioidaceae</taxon>
        <taxon>Nocardioides</taxon>
    </lineage>
</organism>
<dbReference type="RefSeq" id="WP_068105975.1">
    <property type="nucleotide sequence ID" value="NZ_CP015079.1"/>
</dbReference>
<accession>A0A1A9GHJ6</accession>